<name>A0A2T7DJ15_9POAL</name>
<evidence type="ECO:0008006" key="4">
    <source>
        <dbReference type="Google" id="ProtNLM"/>
    </source>
</evidence>
<keyword evidence="1" id="KW-0472">Membrane</keyword>
<keyword evidence="1" id="KW-1133">Transmembrane helix</keyword>
<proteinExistence type="predicted"/>
<dbReference type="AlphaFoldDB" id="A0A2T7DJ15"/>
<accession>A0A2T7DJ15</accession>
<keyword evidence="1" id="KW-0812">Transmembrane</keyword>
<dbReference type="Gramene" id="PUZ55557">
    <property type="protein sequence ID" value="PUZ55557"/>
    <property type="gene ID" value="GQ55_5G221800"/>
</dbReference>
<keyword evidence="3" id="KW-1185">Reference proteome</keyword>
<feature type="transmembrane region" description="Helical" evidence="1">
    <location>
        <begin position="74"/>
        <end position="98"/>
    </location>
</feature>
<gene>
    <name evidence="2" type="ORF">GQ55_5G221800</name>
</gene>
<evidence type="ECO:0000313" key="3">
    <source>
        <dbReference type="Proteomes" id="UP000244336"/>
    </source>
</evidence>
<dbReference type="Proteomes" id="UP000244336">
    <property type="component" value="Chromosome 5"/>
</dbReference>
<protein>
    <recommendedName>
        <fullName evidence="4">Transmembrane protein</fullName>
    </recommendedName>
</protein>
<evidence type="ECO:0000256" key="1">
    <source>
        <dbReference type="SAM" id="Phobius"/>
    </source>
</evidence>
<feature type="transmembrane region" description="Helical" evidence="1">
    <location>
        <begin position="38"/>
        <end position="62"/>
    </location>
</feature>
<dbReference type="EMBL" id="CM009753">
    <property type="protein sequence ID" value="PUZ55557.1"/>
    <property type="molecule type" value="Genomic_DNA"/>
</dbReference>
<sequence length="99" mass="10977">MAALQTSPSCSSSSILLHPLHCASVPFEFFLPVIVISRPFFFCFAFFISKCFVSVMIGSLYLSGDSIGFRLGYLALSSDFVFLFVLIRVSIFCAVGWVR</sequence>
<evidence type="ECO:0000313" key="2">
    <source>
        <dbReference type="EMBL" id="PUZ55557.1"/>
    </source>
</evidence>
<organism evidence="2 3">
    <name type="scientific">Panicum hallii var. hallii</name>
    <dbReference type="NCBI Taxonomy" id="1504633"/>
    <lineage>
        <taxon>Eukaryota</taxon>
        <taxon>Viridiplantae</taxon>
        <taxon>Streptophyta</taxon>
        <taxon>Embryophyta</taxon>
        <taxon>Tracheophyta</taxon>
        <taxon>Spermatophyta</taxon>
        <taxon>Magnoliopsida</taxon>
        <taxon>Liliopsida</taxon>
        <taxon>Poales</taxon>
        <taxon>Poaceae</taxon>
        <taxon>PACMAD clade</taxon>
        <taxon>Panicoideae</taxon>
        <taxon>Panicodae</taxon>
        <taxon>Paniceae</taxon>
        <taxon>Panicinae</taxon>
        <taxon>Panicum</taxon>
        <taxon>Panicum sect. Panicum</taxon>
    </lineage>
</organism>
<reference evidence="2 3" key="1">
    <citation type="submission" date="2018-04" db="EMBL/GenBank/DDBJ databases">
        <title>WGS assembly of Panicum hallii var. hallii HAL2.</title>
        <authorList>
            <person name="Lovell J."/>
            <person name="Jenkins J."/>
            <person name="Lowry D."/>
            <person name="Mamidi S."/>
            <person name="Sreedasyam A."/>
            <person name="Weng X."/>
            <person name="Barry K."/>
            <person name="Bonette J."/>
            <person name="Campitelli B."/>
            <person name="Daum C."/>
            <person name="Gordon S."/>
            <person name="Gould B."/>
            <person name="Lipzen A."/>
            <person name="MacQueen A."/>
            <person name="Palacio-Mejia J."/>
            <person name="Plott C."/>
            <person name="Shakirov E."/>
            <person name="Shu S."/>
            <person name="Yoshinaga Y."/>
            <person name="Zane M."/>
            <person name="Rokhsar D."/>
            <person name="Grimwood J."/>
            <person name="Schmutz J."/>
            <person name="Juenger T."/>
        </authorList>
    </citation>
    <scope>NUCLEOTIDE SEQUENCE [LARGE SCALE GENOMIC DNA]</scope>
    <source>
        <strain evidence="3">cv. HAL2</strain>
    </source>
</reference>